<proteinExistence type="predicted"/>
<dbReference type="GO" id="GO:0003677">
    <property type="term" value="F:DNA binding"/>
    <property type="evidence" value="ECO:0007669"/>
    <property type="project" value="UniProtKB-KW"/>
</dbReference>
<dbReference type="SMART" id="SM00422">
    <property type="entry name" value="HTH_MERR"/>
    <property type="match status" value="2"/>
</dbReference>
<evidence type="ECO:0000259" key="5">
    <source>
        <dbReference type="PROSITE" id="PS50937"/>
    </source>
</evidence>
<keyword evidence="3" id="KW-0238">DNA-binding</keyword>
<dbReference type="Pfam" id="PF00376">
    <property type="entry name" value="MerR"/>
    <property type="match status" value="2"/>
</dbReference>
<feature type="domain" description="HTH merR-type" evidence="5">
    <location>
        <begin position="12"/>
        <end position="48"/>
    </location>
</feature>
<keyword evidence="4" id="KW-0804">Transcription</keyword>
<dbReference type="RefSeq" id="WP_000841201.1">
    <property type="nucleotide sequence ID" value="NZ_JH792026.1"/>
</dbReference>
<feature type="domain" description="HTH merR-type" evidence="5">
    <location>
        <begin position="119"/>
        <end position="169"/>
    </location>
</feature>
<reference evidence="6" key="1">
    <citation type="submission" date="2012-04" db="EMBL/GenBank/DDBJ databases">
        <title>The Genome Sequence of Bacillus cereus VD014.</title>
        <authorList>
            <consortium name="The Broad Institute Genome Sequencing Platform"/>
            <consortium name="The Broad Institute Genome Sequencing Center for Infectious Disease"/>
            <person name="Feldgarden M."/>
            <person name="Van der Auwera G.A."/>
            <person name="Mahillon J."/>
            <person name="Duprez V."/>
            <person name="Timmery S."/>
            <person name="Mattelet C."/>
            <person name="Dierick K."/>
            <person name="Sun M."/>
            <person name="Yu Z."/>
            <person name="Zhu L."/>
            <person name="Hu X."/>
            <person name="Shank E.B."/>
            <person name="Swiecicka I."/>
            <person name="Hansen B.M."/>
            <person name="Andrup L."/>
            <person name="Young S.K."/>
            <person name="Zeng Q."/>
            <person name="Gargeya S."/>
            <person name="Fitzgerald M."/>
            <person name="Haas B."/>
            <person name="Abouelleil A."/>
            <person name="Alvarado L."/>
            <person name="Arachchi H.M."/>
            <person name="Berlin A."/>
            <person name="Chapman S.B."/>
            <person name="Goldberg J."/>
            <person name="Griggs A."/>
            <person name="Gujja S."/>
            <person name="Hansen M."/>
            <person name="Howarth C."/>
            <person name="Imamovic A."/>
            <person name="Larimer J."/>
            <person name="McCowen C."/>
            <person name="Montmayeur A."/>
            <person name="Murphy C."/>
            <person name="Neiman D."/>
            <person name="Pearson M."/>
            <person name="Priest M."/>
            <person name="Roberts A."/>
            <person name="Saif S."/>
            <person name="Shea T."/>
            <person name="Sisk P."/>
            <person name="Sykes S."/>
            <person name="Wortman J."/>
            <person name="Nusbaum C."/>
            <person name="Birren B."/>
        </authorList>
    </citation>
    <scope>NUCLEOTIDE SEQUENCE</scope>
    <source>
        <strain evidence="6">VD014</strain>
    </source>
</reference>
<evidence type="ECO:0000256" key="3">
    <source>
        <dbReference type="ARBA" id="ARBA00023125"/>
    </source>
</evidence>
<dbReference type="PROSITE" id="PS50937">
    <property type="entry name" value="HTH_MERR_2"/>
    <property type="match status" value="2"/>
</dbReference>
<dbReference type="PANTHER" id="PTHR30204:SF69">
    <property type="entry name" value="MERR-FAMILY TRANSCRIPTIONAL REGULATOR"/>
    <property type="match status" value="1"/>
</dbReference>
<gene>
    <name evidence="6" type="ORF">IIA_05707</name>
</gene>
<evidence type="ECO:0000313" key="7">
    <source>
        <dbReference type="Proteomes" id="UP000006607"/>
    </source>
</evidence>
<dbReference type="InterPro" id="IPR047057">
    <property type="entry name" value="MerR_fam"/>
</dbReference>
<protein>
    <recommendedName>
        <fullName evidence="5">HTH merR-type domain-containing protein</fullName>
    </recommendedName>
</protein>
<comment type="caution">
    <text evidence="6">The sequence shown here is derived from an EMBL/GenBank/DDBJ whole genome shotgun (WGS) entry which is preliminary data.</text>
</comment>
<keyword evidence="2" id="KW-0805">Transcription regulation</keyword>
<dbReference type="CDD" id="cd00592">
    <property type="entry name" value="HTH_MerR-like"/>
    <property type="match status" value="1"/>
</dbReference>
<dbReference type="GO" id="GO:0003700">
    <property type="term" value="F:DNA-binding transcription factor activity"/>
    <property type="evidence" value="ECO:0007669"/>
    <property type="project" value="InterPro"/>
</dbReference>
<evidence type="ECO:0000256" key="1">
    <source>
        <dbReference type="ARBA" id="ARBA00022491"/>
    </source>
</evidence>
<evidence type="ECO:0000256" key="4">
    <source>
        <dbReference type="ARBA" id="ARBA00023163"/>
    </source>
</evidence>
<dbReference type="Proteomes" id="UP000006607">
    <property type="component" value="Unassembled WGS sequence"/>
</dbReference>
<dbReference type="SUPFAM" id="SSF46955">
    <property type="entry name" value="Putative DNA-binding domain"/>
    <property type="match status" value="2"/>
</dbReference>
<dbReference type="InterPro" id="IPR009061">
    <property type="entry name" value="DNA-bd_dom_put_sf"/>
</dbReference>
<dbReference type="AlphaFoldDB" id="A0A9W5K281"/>
<sequence>MKSNIRPIDIGKRLNLSTSTLRSYETRGIIPPTERGSTGYRIYTEEHLAYFECIVAMSPGFGMEITTAVLKKLQQKNLNSALWIINEIQAVTYQEKELATRIIKDLNNIIDSQSIANNLMTIGEVANKTKISTSTIRYWEKERYVNSKRGENNYRYFNSYQFIKILLMKLTQNAVYSHEIIQLKNSIRNLEEYNIEGAKSIVEECQQHLNKRNQEQLHGLYFLYRLCAKLGLK</sequence>
<dbReference type="EMBL" id="AHER01000061">
    <property type="protein sequence ID" value="EJR12514.1"/>
    <property type="molecule type" value="Genomic_DNA"/>
</dbReference>
<keyword evidence="1" id="KW-0678">Repressor</keyword>
<dbReference type="InterPro" id="IPR000551">
    <property type="entry name" value="MerR-type_HTH_dom"/>
</dbReference>
<dbReference type="Gene3D" id="1.10.1660.10">
    <property type="match status" value="2"/>
</dbReference>
<evidence type="ECO:0000256" key="2">
    <source>
        <dbReference type="ARBA" id="ARBA00023015"/>
    </source>
</evidence>
<organism evidence="6 7">
    <name type="scientific">Bacillus cereus (strain VD014)</name>
    <dbReference type="NCBI Taxonomy" id="1053223"/>
    <lineage>
        <taxon>Bacteria</taxon>
        <taxon>Bacillati</taxon>
        <taxon>Bacillota</taxon>
        <taxon>Bacilli</taxon>
        <taxon>Bacillales</taxon>
        <taxon>Bacillaceae</taxon>
        <taxon>Bacillus</taxon>
        <taxon>Bacillus cereus group</taxon>
    </lineage>
</organism>
<evidence type="ECO:0000313" key="6">
    <source>
        <dbReference type="EMBL" id="EJR12514.1"/>
    </source>
</evidence>
<name>A0A9W5K281_BACC8</name>
<accession>A0A9W5K281</accession>
<dbReference type="PANTHER" id="PTHR30204">
    <property type="entry name" value="REDOX-CYCLING DRUG-SENSING TRANSCRIPTIONAL ACTIVATOR SOXR"/>
    <property type="match status" value="1"/>
</dbReference>